<dbReference type="RefSeq" id="WP_204843309.1">
    <property type="nucleotide sequence ID" value="NZ_JAFBCL010000001.1"/>
</dbReference>
<dbReference type="SMART" id="SM00028">
    <property type="entry name" value="TPR"/>
    <property type="match status" value="4"/>
</dbReference>
<dbReference type="Pfam" id="PF13374">
    <property type="entry name" value="TPR_10"/>
    <property type="match status" value="3"/>
</dbReference>
<dbReference type="Gene3D" id="1.25.40.10">
    <property type="entry name" value="Tetratricopeptide repeat domain"/>
    <property type="match status" value="2"/>
</dbReference>
<keyword evidence="3" id="KW-1185">Reference proteome</keyword>
<reference evidence="2 3" key="1">
    <citation type="submission" date="2021-01" db="EMBL/GenBank/DDBJ databases">
        <title>Sequencing the genomes of 1000 actinobacteria strains.</title>
        <authorList>
            <person name="Klenk H.-P."/>
        </authorList>
    </citation>
    <scope>NUCLEOTIDE SEQUENCE [LARGE SCALE GENOMIC DNA]</scope>
    <source>
        <strain evidence="2 3">DSM 44581</strain>
    </source>
</reference>
<accession>A0ABS2S8K3</accession>
<dbReference type="InterPro" id="IPR027417">
    <property type="entry name" value="P-loop_NTPase"/>
</dbReference>
<evidence type="ECO:0000313" key="3">
    <source>
        <dbReference type="Proteomes" id="UP001195724"/>
    </source>
</evidence>
<feature type="region of interest" description="Disordered" evidence="1">
    <location>
        <begin position="788"/>
        <end position="820"/>
    </location>
</feature>
<gene>
    <name evidence="2" type="ORF">JOE68_003412</name>
</gene>
<comment type="caution">
    <text evidence="2">The sequence shown here is derived from an EMBL/GenBank/DDBJ whole genome shotgun (WGS) entry which is preliminary data.</text>
</comment>
<dbReference type="EMBL" id="JAFBCL010000001">
    <property type="protein sequence ID" value="MBM7812547.1"/>
    <property type="molecule type" value="Genomic_DNA"/>
</dbReference>
<protein>
    <submittedName>
        <fullName evidence="2">Tetratricopeptide (TPR) repeat protein</fullName>
    </submittedName>
</protein>
<organism evidence="2 3">
    <name type="scientific">Saccharothrix algeriensis</name>
    <dbReference type="NCBI Taxonomy" id="173560"/>
    <lineage>
        <taxon>Bacteria</taxon>
        <taxon>Bacillati</taxon>
        <taxon>Actinomycetota</taxon>
        <taxon>Actinomycetes</taxon>
        <taxon>Pseudonocardiales</taxon>
        <taxon>Pseudonocardiaceae</taxon>
        <taxon>Saccharothrix</taxon>
    </lineage>
</organism>
<dbReference type="SUPFAM" id="SSF48452">
    <property type="entry name" value="TPR-like"/>
    <property type="match status" value="2"/>
</dbReference>
<dbReference type="InterPro" id="IPR019734">
    <property type="entry name" value="TPR_rpt"/>
</dbReference>
<name>A0ABS2S8K3_9PSEU</name>
<dbReference type="PANTHER" id="PTHR19959">
    <property type="entry name" value="KINESIN LIGHT CHAIN"/>
    <property type="match status" value="1"/>
</dbReference>
<sequence length="820" mass="86792">MTGPAARADRAVLGDVAHSLVITGDRNRVVVSLTGSDLPPVRVRRPRRRSRAERLLFGAVGAVGAGDRPLLWLRPDAGVIRVRPRAEDAALRAWCDDGASRVRLVCGRGGQGKTTTARRLVADLRAEGWLAGFADLSGVTSDEVGSEPVRRRWAELAAAMGSRPVRRGRVLLVVDYAEDEPLALRRLLGLVRDAPSVRLLLLSRTEGDWWPALVADPAWSRLVDPGVVPLRSITDDLTPAEVGEVWVDAVRRFAARLGVEVAPTAPDRAFATTLDLYADALLRVLGADAADAGGDPVRGLLAHELRHVRAVLDEQRVPVRPGDQALALLAPFLAPAARVEEAAGALGALGVVADPDPAVLRRAARALGRLYPDVHDGDPGRAVGVWAPPRPDRLPDTHVLVVAAQAPSDEDWAGLVLGLCGGDDVGRAARVVRVLARCLTTPGAPEHHPDGLRRVALAVDRLVREHPKGYALPVVVLLPGRFTPALAAALAGLTTAEVAAIDRAVRAFGPSTRRAADAVLLSRRLARDTAPVPGADHAALGRHAGELHRLATDLSGAGQRQEAYAAARRAVEVYRGLVVAGREEHLPDLAAALSGLAGRLSEGGRPDVALTAARHAVGIREQLAAADPGAHLPGLATSLNNLAVFLAQVGRQDEALAPVRRAVETFRELAAARPEEHLADLARSLHNLGAFLVQVGRPEEGLEPARHAVGIRERLAAADPDGHLPDLAGSLTNLAGFLSVVGRRDEALPAARRAVDLLEELTAANPAKHLPDLVGALHNLATLLQALSHPDAPTTHHRLTTARSRLHTRPEPTDDTTGPR</sequence>
<dbReference type="PANTHER" id="PTHR19959:SF119">
    <property type="entry name" value="FUNGAL LIPASE-LIKE DOMAIN-CONTAINING PROTEIN"/>
    <property type="match status" value="1"/>
</dbReference>
<dbReference type="InterPro" id="IPR011990">
    <property type="entry name" value="TPR-like_helical_dom_sf"/>
</dbReference>
<evidence type="ECO:0000256" key="1">
    <source>
        <dbReference type="SAM" id="MobiDB-lite"/>
    </source>
</evidence>
<dbReference type="SUPFAM" id="SSF52540">
    <property type="entry name" value="P-loop containing nucleoside triphosphate hydrolases"/>
    <property type="match status" value="1"/>
</dbReference>
<proteinExistence type="predicted"/>
<dbReference type="Proteomes" id="UP001195724">
    <property type="component" value="Unassembled WGS sequence"/>
</dbReference>
<feature type="compositionally biased region" description="Basic residues" evidence="1">
    <location>
        <begin position="795"/>
        <end position="807"/>
    </location>
</feature>
<evidence type="ECO:0000313" key="2">
    <source>
        <dbReference type="EMBL" id="MBM7812547.1"/>
    </source>
</evidence>